<dbReference type="InterPro" id="IPR049625">
    <property type="entry name" value="Glyco_transf_61_cat"/>
</dbReference>
<sequence length="412" mass="47559">MKTSFQQSERMVVKNEKSPREASVKTKLLVNAGVVFGKAVSLGLLPNWFAYRGMQKETIKDYFDRNKNEKNVGSCQIVHEKEKAYNPLPCNIESREDLPAEKGWWGYSFYDVPHRYSGETKIATLPNCLVTWFNNPDKGNDYYPAILTGDRRALIMREVAYKQQHAQVLRKAPEPLQLEEAIWVTERVYHNHSHWLTAHLPKLLWLHNQNLLHKVILPPNRTATMNDSLRMLGLDPDDFLTYDENKPLFVKQLTVMDTDRFRPELLRLVPSAYGVYEADAPNRRIFISRAKASRRKLVNEEEIWSLLEPHGFERVFMEELTFQEQVKLMQETSVLMAPHGAGLTNMMFCPPGAQIVEIADLSFPNPNFYALASAMKHQYWIINAQSEGNEHPLEKDMSVNPVAIKEMLTSLI</sequence>
<dbReference type="InterPro" id="IPR007657">
    <property type="entry name" value="Glycosyltransferase_61"/>
</dbReference>
<evidence type="ECO:0000256" key="1">
    <source>
        <dbReference type="ARBA" id="ARBA00022676"/>
    </source>
</evidence>
<evidence type="ECO:0000313" key="6">
    <source>
        <dbReference type="Proteomes" id="UP000287023"/>
    </source>
</evidence>
<reference evidence="5 6" key="1">
    <citation type="submission" date="2018-12" db="EMBL/GenBank/DDBJ databases">
        <title>three novel Halomonas strain isolated from plants.</title>
        <authorList>
            <person name="Sun C."/>
        </authorList>
    </citation>
    <scope>NUCLEOTIDE SEQUENCE [LARGE SCALE GENOMIC DNA]</scope>
    <source>
        <strain evidence="5 6">JCM 18142</strain>
    </source>
</reference>
<dbReference type="Proteomes" id="UP000287023">
    <property type="component" value="Unassembled WGS sequence"/>
</dbReference>
<gene>
    <name evidence="5" type="ORF">ELY38_11680</name>
</gene>
<dbReference type="PANTHER" id="PTHR20961">
    <property type="entry name" value="GLYCOSYLTRANSFERASE"/>
    <property type="match status" value="1"/>
</dbReference>
<keyword evidence="3" id="KW-0325">Glycoprotein</keyword>
<dbReference type="GO" id="GO:0016757">
    <property type="term" value="F:glycosyltransferase activity"/>
    <property type="evidence" value="ECO:0007669"/>
    <property type="project" value="UniProtKB-KW"/>
</dbReference>
<dbReference type="AlphaFoldDB" id="A0A3S0WK71"/>
<evidence type="ECO:0000313" key="5">
    <source>
        <dbReference type="EMBL" id="RUR31310.1"/>
    </source>
</evidence>
<keyword evidence="1" id="KW-0328">Glycosyltransferase</keyword>
<dbReference type="EMBL" id="RZHF01000015">
    <property type="protein sequence ID" value="RUR31310.1"/>
    <property type="molecule type" value="Genomic_DNA"/>
</dbReference>
<proteinExistence type="predicted"/>
<evidence type="ECO:0000256" key="3">
    <source>
        <dbReference type="ARBA" id="ARBA00023180"/>
    </source>
</evidence>
<comment type="caution">
    <text evidence="5">The sequence shown here is derived from an EMBL/GenBank/DDBJ whole genome shotgun (WGS) entry which is preliminary data.</text>
</comment>
<protein>
    <submittedName>
        <fullName evidence="5">Glycosyltransferase family 61 protein</fullName>
    </submittedName>
</protein>
<dbReference type="RefSeq" id="WP_127062426.1">
    <property type="nucleotide sequence ID" value="NZ_RZHF01000015.1"/>
</dbReference>
<dbReference type="OrthoDB" id="6137446at2"/>
<evidence type="ECO:0000259" key="4">
    <source>
        <dbReference type="Pfam" id="PF04577"/>
    </source>
</evidence>
<organism evidence="5 6">
    <name type="scientific">Vreelandella nanhaiensis</name>
    <dbReference type="NCBI Taxonomy" id="1258546"/>
    <lineage>
        <taxon>Bacteria</taxon>
        <taxon>Pseudomonadati</taxon>
        <taxon>Pseudomonadota</taxon>
        <taxon>Gammaproteobacteria</taxon>
        <taxon>Oceanospirillales</taxon>
        <taxon>Halomonadaceae</taxon>
        <taxon>Vreelandella</taxon>
    </lineage>
</organism>
<keyword evidence="6" id="KW-1185">Reference proteome</keyword>
<evidence type="ECO:0000256" key="2">
    <source>
        <dbReference type="ARBA" id="ARBA00022679"/>
    </source>
</evidence>
<accession>A0A3S0WK71</accession>
<dbReference type="Pfam" id="PF04577">
    <property type="entry name" value="Glyco_transf_61"/>
    <property type="match status" value="1"/>
</dbReference>
<name>A0A3S0WK71_9GAMM</name>
<feature type="domain" description="Glycosyltransferase 61 catalytic" evidence="4">
    <location>
        <begin position="194"/>
        <end position="356"/>
    </location>
</feature>
<keyword evidence="2 5" id="KW-0808">Transferase</keyword>